<accession>A0A0D8XA33</accession>
<reference evidence="2" key="2">
    <citation type="journal article" date="2016" name="Sci. Rep.">
        <title>Dictyocaulus viviparus genome, variome and transcriptome elucidate lungworm biology and support future intervention.</title>
        <authorList>
            <person name="McNulty S.N."/>
            <person name="Strube C."/>
            <person name="Rosa B.A."/>
            <person name="Martin J.C."/>
            <person name="Tyagi R."/>
            <person name="Choi Y.J."/>
            <person name="Wang Q."/>
            <person name="Hallsworth Pepin K."/>
            <person name="Zhang X."/>
            <person name="Ozersky P."/>
            <person name="Wilson R.K."/>
            <person name="Sternberg P.W."/>
            <person name="Gasser R.B."/>
            <person name="Mitreva M."/>
        </authorList>
    </citation>
    <scope>NUCLEOTIDE SEQUENCE [LARGE SCALE GENOMIC DNA]</scope>
    <source>
        <strain evidence="2">HannoverDv2000</strain>
    </source>
</reference>
<reference evidence="1 2" key="1">
    <citation type="submission" date="2013-11" db="EMBL/GenBank/DDBJ databases">
        <title>Draft genome of the bovine lungworm Dictyocaulus viviparus.</title>
        <authorList>
            <person name="Mitreva M."/>
        </authorList>
    </citation>
    <scope>NUCLEOTIDE SEQUENCE [LARGE SCALE GENOMIC DNA]</scope>
    <source>
        <strain evidence="1 2">HannoverDv2000</strain>
    </source>
</reference>
<name>A0A0D8XA33_DICVI</name>
<dbReference type="AlphaFoldDB" id="A0A0D8XA33"/>
<dbReference type="EMBL" id="KN717166">
    <property type="protein sequence ID" value="KJH40494.1"/>
    <property type="molecule type" value="Genomic_DNA"/>
</dbReference>
<dbReference type="Proteomes" id="UP000053766">
    <property type="component" value="Unassembled WGS sequence"/>
</dbReference>
<dbReference type="OrthoDB" id="5893556at2759"/>
<organism evidence="1 2">
    <name type="scientific">Dictyocaulus viviparus</name>
    <name type="common">Bovine lungworm</name>
    <dbReference type="NCBI Taxonomy" id="29172"/>
    <lineage>
        <taxon>Eukaryota</taxon>
        <taxon>Metazoa</taxon>
        <taxon>Ecdysozoa</taxon>
        <taxon>Nematoda</taxon>
        <taxon>Chromadorea</taxon>
        <taxon>Rhabditida</taxon>
        <taxon>Rhabditina</taxon>
        <taxon>Rhabditomorpha</taxon>
        <taxon>Strongyloidea</taxon>
        <taxon>Metastrongylidae</taxon>
        <taxon>Dictyocaulus</taxon>
    </lineage>
</organism>
<gene>
    <name evidence="1" type="ORF">DICVIV_13548</name>
</gene>
<evidence type="ECO:0000313" key="2">
    <source>
        <dbReference type="Proteomes" id="UP000053766"/>
    </source>
</evidence>
<sequence>MKLMNCIVTDSTVTNVCIPPPPAAGNPMCNTAAAHVANLQRVSHEHLSVSGSLRTTNVIMANWSEGMWRSVLNRVVGSLASTSFATNFRGAYAILS</sequence>
<keyword evidence="2" id="KW-1185">Reference proteome</keyword>
<protein>
    <submittedName>
        <fullName evidence="1">Uncharacterized protein</fullName>
    </submittedName>
</protein>
<evidence type="ECO:0000313" key="1">
    <source>
        <dbReference type="EMBL" id="KJH40494.1"/>
    </source>
</evidence>
<proteinExistence type="predicted"/>